<evidence type="ECO:0000313" key="2">
    <source>
        <dbReference type="EMBL" id="VIO97666.1"/>
    </source>
</evidence>
<proteinExistence type="predicted"/>
<reference evidence="2" key="2">
    <citation type="submission" date="2019-04" db="EMBL/GenBank/DDBJ databases">
        <authorList>
            <person name="Howe K."/>
            <person name="Paulini M."/>
            <person name="Williams G."/>
        </authorList>
    </citation>
    <scope>NUCLEOTIDE SEQUENCE [LARGE SCALE GENOMIC DNA]</scope>
    <source>
        <strain evidence="2">FR3</strain>
    </source>
</reference>
<reference evidence="4" key="3">
    <citation type="submission" date="2022-04" db="UniProtKB">
        <authorList>
            <consortium name="WormBaseParasite"/>
        </authorList>
    </citation>
    <scope>IDENTIFICATION</scope>
</reference>
<keyword evidence="1" id="KW-0812">Transmembrane</keyword>
<feature type="transmembrane region" description="Helical" evidence="1">
    <location>
        <begin position="12"/>
        <end position="31"/>
    </location>
</feature>
<protein>
    <submittedName>
        <fullName evidence="4">Bm13392</fullName>
    </submittedName>
</protein>
<dbReference type="KEGG" id="bmy:BM_BM13392"/>
<dbReference type="WBParaSite" id="Bm13392.1">
    <property type="protein sequence ID" value="Bm13392.1"/>
    <property type="gene ID" value="WBGene00233653"/>
</dbReference>
<dbReference type="CTD" id="66057844"/>
<organism evidence="2">
    <name type="scientific">Brugia malayi</name>
    <name type="common">Filarial nematode worm</name>
    <dbReference type="NCBI Taxonomy" id="6279"/>
    <lineage>
        <taxon>Eukaryota</taxon>
        <taxon>Metazoa</taxon>
        <taxon>Ecdysozoa</taxon>
        <taxon>Nematoda</taxon>
        <taxon>Chromadorea</taxon>
        <taxon>Rhabditida</taxon>
        <taxon>Spirurina</taxon>
        <taxon>Spiruromorpha</taxon>
        <taxon>Filarioidea</taxon>
        <taxon>Onchocercidae</taxon>
        <taxon>Brugia</taxon>
    </lineage>
</organism>
<dbReference type="RefSeq" id="XP_042937227.1">
    <property type="nucleotide sequence ID" value="XM_043081293.1"/>
</dbReference>
<keyword evidence="1" id="KW-0472">Membrane</keyword>
<keyword evidence="3" id="KW-1185">Reference proteome</keyword>
<dbReference type="AlphaFoldDB" id="A0A4E9FM27"/>
<keyword evidence="1" id="KW-1133">Transmembrane helix</keyword>
<dbReference type="GeneID" id="66057844"/>
<accession>A0A8L7SPV6</accession>
<reference evidence="3" key="1">
    <citation type="journal article" date="2007" name="Science">
        <title>Draft genome of the filarial nematode parasite Brugia malayi.</title>
        <authorList>
            <person name="Ghedin E."/>
            <person name="Wang S."/>
            <person name="Spiro D."/>
            <person name="Caler E."/>
            <person name="Zhao Q."/>
            <person name="Crabtree J."/>
            <person name="Allen J.E."/>
            <person name="Delcher A.L."/>
            <person name="Guiliano D.B."/>
            <person name="Miranda-Saavedra D."/>
            <person name="Angiuoli S.V."/>
            <person name="Creasy T."/>
            <person name="Amedeo P."/>
            <person name="Haas B."/>
            <person name="El-Sayed N.M."/>
            <person name="Wortman J.R."/>
            <person name="Feldblyum T."/>
            <person name="Tallon L."/>
            <person name="Schatz M."/>
            <person name="Shumway M."/>
            <person name="Koo H."/>
            <person name="Salzberg S.L."/>
            <person name="Schobel S."/>
            <person name="Pertea M."/>
            <person name="Pop M."/>
            <person name="White O."/>
            <person name="Barton G.J."/>
            <person name="Carlow C.K."/>
            <person name="Crawford M.J."/>
            <person name="Daub J."/>
            <person name="Dimmic M.W."/>
            <person name="Estes C.F."/>
            <person name="Foster J.M."/>
            <person name="Ganatra M."/>
            <person name="Gregory W.F."/>
            <person name="Johnson N.M."/>
            <person name="Jin J."/>
            <person name="Komuniecki R."/>
            <person name="Korf I."/>
            <person name="Kumar S."/>
            <person name="Laney S."/>
            <person name="Li B.W."/>
            <person name="Li W."/>
            <person name="Lindblom T.H."/>
            <person name="Lustigman S."/>
            <person name="Ma D."/>
            <person name="Maina C.V."/>
            <person name="Martin D.M."/>
            <person name="McCarter J.P."/>
            <person name="McReynolds L."/>
            <person name="Mitreva M."/>
            <person name="Nutman T.B."/>
            <person name="Parkinson J."/>
            <person name="Peregrin-Alvarez J.M."/>
            <person name="Poole C."/>
            <person name="Ren Q."/>
            <person name="Saunders L."/>
            <person name="Sluder A.E."/>
            <person name="Smith K."/>
            <person name="Stanke M."/>
            <person name="Unnasch T.R."/>
            <person name="Ware J."/>
            <person name="Wei A.D."/>
            <person name="Weil G."/>
            <person name="Williams D.J."/>
            <person name="Zhang Y."/>
            <person name="Williams S.A."/>
            <person name="Fraser-Liggett C."/>
            <person name="Slatko B."/>
            <person name="Blaxter M.L."/>
            <person name="Scott A.L."/>
        </authorList>
    </citation>
    <scope>NUCLEOTIDE SEQUENCE</scope>
    <source>
        <strain evidence="3">FR3</strain>
    </source>
</reference>
<feature type="non-terminal residue" evidence="2">
    <location>
        <position position="35"/>
    </location>
</feature>
<name>A0A4E9FM27_BRUMA</name>
<dbReference type="Proteomes" id="UP000006672">
    <property type="component" value="Unassembled WGS sequence"/>
</dbReference>
<dbReference type="EMBL" id="CAAKNF010000195">
    <property type="protein sequence ID" value="VIO97666.1"/>
    <property type="molecule type" value="Genomic_DNA"/>
</dbReference>
<evidence type="ECO:0000256" key="1">
    <source>
        <dbReference type="SAM" id="Phobius"/>
    </source>
</evidence>
<gene>
    <name evidence="2" type="primary">Bm13392</name>
    <name evidence="2" type="ORF">BM_BM13392</name>
</gene>
<sequence length="35" mass="3964">MVYCYSDNGSCRTYLSGLVISCCVPVCLGCFRFRF</sequence>
<evidence type="ECO:0000313" key="4">
    <source>
        <dbReference type="WBParaSite" id="Bm13392.1"/>
    </source>
</evidence>
<evidence type="ECO:0000313" key="3">
    <source>
        <dbReference type="Proteomes" id="UP000006672"/>
    </source>
</evidence>
<accession>A0A4E9FM27</accession>